<dbReference type="Proteomes" id="UP000438429">
    <property type="component" value="Unassembled WGS sequence"/>
</dbReference>
<comment type="caution">
    <text evidence="2">The sequence shown here is derived from an EMBL/GenBank/DDBJ whole genome shotgun (WGS) entry which is preliminary data.</text>
</comment>
<gene>
    <name evidence="2" type="ORF">F2P81_019051</name>
</gene>
<dbReference type="EMBL" id="VEVO01000016">
    <property type="protein sequence ID" value="KAF0029946.1"/>
    <property type="molecule type" value="Genomic_DNA"/>
</dbReference>
<feature type="region of interest" description="Disordered" evidence="1">
    <location>
        <begin position="1"/>
        <end position="24"/>
    </location>
</feature>
<evidence type="ECO:0000313" key="2">
    <source>
        <dbReference type="EMBL" id="KAF0029946.1"/>
    </source>
</evidence>
<feature type="region of interest" description="Disordered" evidence="1">
    <location>
        <begin position="77"/>
        <end position="113"/>
    </location>
</feature>
<sequence length="113" mass="12702">MRLLLSNEIQKRKRKKSDGSFGGRLRVLKTQIQTRRKSSLGPDAESELLAAADRLHSLRRRLTDCDRAAAAAAVHTPHRRLHFRARPSKIKEISSAAGGERGSLQAKRTHKTR</sequence>
<evidence type="ECO:0000313" key="3">
    <source>
        <dbReference type="Proteomes" id="UP000438429"/>
    </source>
</evidence>
<name>A0A6A4S404_SCOMX</name>
<evidence type="ECO:0000256" key="1">
    <source>
        <dbReference type="SAM" id="MobiDB-lite"/>
    </source>
</evidence>
<proteinExistence type="predicted"/>
<organism evidence="2 3">
    <name type="scientific">Scophthalmus maximus</name>
    <name type="common">Turbot</name>
    <name type="synonym">Psetta maxima</name>
    <dbReference type="NCBI Taxonomy" id="52904"/>
    <lineage>
        <taxon>Eukaryota</taxon>
        <taxon>Metazoa</taxon>
        <taxon>Chordata</taxon>
        <taxon>Craniata</taxon>
        <taxon>Vertebrata</taxon>
        <taxon>Euteleostomi</taxon>
        <taxon>Actinopterygii</taxon>
        <taxon>Neopterygii</taxon>
        <taxon>Teleostei</taxon>
        <taxon>Neoteleostei</taxon>
        <taxon>Acanthomorphata</taxon>
        <taxon>Carangaria</taxon>
        <taxon>Pleuronectiformes</taxon>
        <taxon>Pleuronectoidei</taxon>
        <taxon>Scophthalmidae</taxon>
        <taxon>Scophthalmus</taxon>
    </lineage>
</organism>
<reference evidence="2 3" key="1">
    <citation type="submission" date="2019-06" db="EMBL/GenBank/DDBJ databases">
        <title>Draft genomes of female and male turbot (Scophthalmus maximus).</title>
        <authorList>
            <person name="Xu H."/>
            <person name="Xu X.-W."/>
            <person name="Shao C."/>
            <person name="Chen S."/>
        </authorList>
    </citation>
    <scope>NUCLEOTIDE SEQUENCE [LARGE SCALE GENOMIC DNA]</scope>
    <source>
        <strain evidence="2">Ysfricsl-2016a</strain>
        <tissue evidence="2">Blood</tissue>
    </source>
</reference>
<protein>
    <submittedName>
        <fullName evidence="2">Uncharacterized protein</fullName>
    </submittedName>
</protein>
<feature type="compositionally biased region" description="Basic residues" evidence="1">
    <location>
        <begin position="77"/>
        <end position="88"/>
    </location>
</feature>
<dbReference type="AlphaFoldDB" id="A0A6A4S404"/>
<accession>A0A6A4S404</accession>